<name>A0A336LND6_CULSO</name>
<dbReference type="SUPFAM" id="SSF52833">
    <property type="entry name" value="Thioredoxin-like"/>
    <property type="match status" value="1"/>
</dbReference>
<organism evidence="3">
    <name type="scientific">Culicoides sonorensis</name>
    <name type="common">Biting midge</name>
    <dbReference type="NCBI Taxonomy" id="179676"/>
    <lineage>
        <taxon>Eukaryota</taxon>
        <taxon>Metazoa</taxon>
        <taxon>Ecdysozoa</taxon>
        <taxon>Arthropoda</taxon>
        <taxon>Hexapoda</taxon>
        <taxon>Insecta</taxon>
        <taxon>Pterygota</taxon>
        <taxon>Neoptera</taxon>
        <taxon>Endopterygota</taxon>
        <taxon>Diptera</taxon>
        <taxon>Nematocera</taxon>
        <taxon>Chironomoidea</taxon>
        <taxon>Ceratopogonidae</taxon>
        <taxon>Ceratopogoninae</taxon>
        <taxon>Culicoides</taxon>
        <taxon>Monoculicoides</taxon>
    </lineage>
</organism>
<protein>
    <submittedName>
        <fullName evidence="3">CSON007688 protein</fullName>
    </submittedName>
</protein>
<dbReference type="PANTHER" id="PTHR46135:SF3">
    <property type="entry name" value="NME_NM23 FAMILY MEMBER 8"/>
    <property type="match status" value="1"/>
</dbReference>
<dbReference type="EMBL" id="UFQT01000028">
    <property type="protein sequence ID" value="SSX18183.1"/>
    <property type="molecule type" value="Genomic_DNA"/>
</dbReference>
<dbReference type="InterPro" id="IPR031827">
    <property type="entry name" value="DUF4746"/>
</dbReference>
<evidence type="ECO:0000256" key="1">
    <source>
        <dbReference type="SAM" id="MobiDB-lite"/>
    </source>
</evidence>
<dbReference type="OMA" id="WSGPCTG"/>
<dbReference type="Pfam" id="PF15928">
    <property type="entry name" value="DUF4746"/>
    <property type="match status" value="1"/>
</dbReference>
<dbReference type="InterPro" id="IPR036249">
    <property type="entry name" value="Thioredoxin-like_sf"/>
</dbReference>
<sequence length="502" mass="56541">MDVYTEWCGPCVGMVGSLKKIKLELGGDNLHLAVCKSDTINALTRFRNKSEPVWLFASHGKIVNLMFGTNVPKLMKIITEELELDAKYRKGEAERVFYEINELLPEEIERLNAKKKVEEEIQKAEEAEAKRQRREYLTHVTDEIKAHITDIGCTIFMPNIGRDIYKKLGDPADKFELTAKERKITNIPKEHREILFLDCPNPIDEKVLDYVLKKDVIINAWKLAEGETRTPEDILKEFVGLMTNKQAILDDGGNPIPDAFEKELLEPFTVPGTDVKVPGAWTPHNRTTNAAIIYLYFRSFTELFLPPDPIPEPPHLCCIFDAYKKREITELYHEYSKDVLALGYFSSGDPDNHELLAKNMEKYNDRKPAPTDKLVIKLAKVNSNAVLAFNDLGPCYISQNAVDGLHECAKFFPKGYIQEDEEEEEGGEGSTSGKKKKKRKKKKGSIVPGAEGATEGPDGEPLEGVEEESSSTSGSPEKQSNEGDEVKVEEETHKRKPSKQGG</sequence>
<feature type="compositionally biased region" description="Basic and acidic residues" evidence="1">
    <location>
        <begin position="479"/>
        <end position="493"/>
    </location>
</feature>
<feature type="compositionally biased region" description="Basic residues" evidence="1">
    <location>
        <begin position="433"/>
        <end position="444"/>
    </location>
</feature>
<dbReference type="Gene3D" id="3.40.30.10">
    <property type="entry name" value="Glutaredoxin"/>
    <property type="match status" value="1"/>
</dbReference>
<evidence type="ECO:0000313" key="3">
    <source>
        <dbReference type="EMBL" id="SSX18183.1"/>
    </source>
</evidence>
<proteinExistence type="predicted"/>
<reference evidence="3" key="1">
    <citation type="submission" date="2018-07" db="EMBL/GenBank/DDBJ databases">
        <authorList>
            <person name="Quirk P.G."/>
            <person name="Krulwich T.A."/>
        </authorList>
    </citation>
    <scope>NUCLEOTIDE SEQUENCE</scope>
</reference>
<dbReference type="InterPro" id="IPR051766">
    <property type="entry name" value="TXND_domain-containing"/>
</dbReference>
<dbReference type="PANTHER" id="PTHR46135">
    <property type="entry name" value="NME/NM23 FAMILY MEMBER 8"/>
    <property type="match status" value="1"/>
</dbReference>
<feature type="region of interest" description="Disordered" evidence="1">
    <location>
        <begin position="420"/>
        <end position="502"/>
    </location>
</feature>
<dbReference type="VEuPathDB" id="VectorBase:CSON007688"/>
<dbReference type="AlphaFoldDB" id="A0A336LND6"/>
<feature type="compositionally biased region" description="Acidic residues" evidence="1">
    <location>
        <begin position="457"/>
        <end position="469"/>
    </location>
</feature>
<feature type="domain" description="DUF4746" evidence="2">
    <location>
        <begin position="272"/>
        <end position="425"/>
    </location>
</feature>
<gene>
    <name evidence="3" type="primary">CSON007688</name>
</gene>
<evidence type="ECO:0000259" key="2">
    <source>
        <dbReference type="Pfam" id="PF15928"/>
    </source>
</evidence>
<accession>A0A336LND6</accession>